<dbReference type="PANTHER" id="PTHR28062">
    <property type="entry name" value="K+-H+ EXCHANGE-LIKE PROTEIN"/>
    <property type="match status" value="1"/>
</dbReference>
<protein>
    <recommendedName>
        <fullName evidence="4">Mitochondrial K+-H+ exchange-related-domain-containing protein</fullName>
    </recommendedName>
</protein>
<dbReference type="GO" id="GO:0005743">
    <property type="term" value="C:mitochondrial inner membrane"/>
    <property type="evidence" value="ECO:0007669"/>
    <property type="project" value="TreeGrafter"/>
</dbReference>
<dbReference type="AlphaFoldDB" id="A0A8H6JZF9"/>
<feature type="compositionally biased region" description="Basic and acidic residues" evidence="1">
    <location>
        <begin position="262"/>
        <end position="290"/>
    </location>
</feature>
<organism evidence="2 3">
    <name type="scientific">Colletotrichum sojae</name>
    <dbReference type="NCBI Taxonomy" id="2175907"/>
    <lineage>
        <taxon>Eukaryota</taxon>
        <taxon>Fungi</taxon>
        <taxon>Dikarya</taxon>
        <taxon>Ascomycota</taxon>
        <taxon>Pezizomycotina</taxon>
        <taxon>Sordariomycetes</taxon>
        <taxon>Hypocreomycetidae</taxon>
        <taxon>Glomerellales</taxon>
        <taxon>Glomerellaceae</taxon>
        <taxon>Colletotrichum</taxon>
        <taxon>Colletotrichum orchidearum species complex</taxon>
    </lineage>
</organism>
<dbReference type="Pfam" id="PF10173">
    <property type="entry name" value="Mit_KHE1"/>
    <property type="match status" value="1"/>
</dbReference>
<evidence type="ECO:0000313" key="3">
    <source>
        <dbReference type="Proteomes" id="UP000652219"/>
    </source>
</evidence>
<dbReference type="EMBL" id="WIGN01000001">
    <property type="protein sequence ID" value="KAF6821573.1"/>
    <property type="molecule type" value="Genomic_DNA"/>
</dbReference>
<evidence type="ECO:0000313" key="2">
    <source>
        <dbReference type="EMBL" id="KAF6821573.1"/>
    </source>
</evidence>
<dbReference type="GO" id="GO:0006813">
    <property type="term" value="P:potassium ion transport"/>
    <property type="evidence" value="ECO:0007669"/>
    <property type="project" value="TreeGrafter"/>
</dbReference>
<dbReference type="InterPro" id="IPR018786">
    <property type="entry name" value="Mit_KHE1"/>
</dbReference>
<dbReference type="Proteomes" id="UP000652219">
    <property type="component" value="Unassembled WGS sequence"/>
</dbReference>
<reference evidence="2 3" key="1">
    <citation type="journal article" date="2020" name="Phytopathology">
        <title>Genome Sequence Resources of Colletotrichum truncatum, C. plurivorum, C. musicola, and C. sojae: Four Species Pathogenic to Soybean (Glycine max).</title>
        <authorList>
            <person name="Rogerio F."/>
            <person name="Boufleur T.R."/>
            <person name="Ciampi-Guillardi M."/>
            <person name="Sukno S.A."/>
            <person name="Thon M.R."/>
            <person name="Massola Junior N.S."/>
            <person name="Baroncelli R."/>
        </authorList>
    </citation>
    <scope>NUCLEOTIDE SEQUENCE [LARGE SCALE GENOMIC DNA]</scope>
    <source>
        <strain evidence="2 3">LFN0009</strain>
    </source>
</reference>
<comment type="caution">
    <text evidence="2">The sequence shown here is derived from an EMBL/GenBank/DDBJ whole genome shotgun (WGS) entry which is preliminary data.</text>
</comment>
<feature type="region of interest" description="Disordered" evidence="1">
    <location>
        <begin position="258"/>
        <end position="290"/>
    </location>
</feature>
<accession>A0A8H6JZF9</accession>
<evidence type="ECO:0000256" key="1">
    <source>
        <dbReference type="SAM" id="MobiDB-lite"/>
    </source>
</evidence>
<proteinExistence type="predicted"/>
<evidence type="ECO:0008006" key="4">
    <source>
        <dbReference type="Google" id="ProtNLM"/>
    </source>
</evidence>
<keyword evidence="3" id="KW-1185">Reference proteome</keyword>
<gene>
    <name evidence="2" type="ORF">CSOJ01_00076</name>
</gene>
<dbReference type="PANTHER" id="PTHR28062:SF1">
    <property type="entry name" value="TRANSMEMBRANE PROTEIN"/>
    <property type="match status" value="1"/>
</dbReference>
<dbReference type="GO" id="GO:1902600">
    <property type="term" value="P:proton transmembrane transport"/>
    <property type="evidence" value="ECO:0007669"/>
    <property type="project" value="TreeGrafter"/>
</dbReference>
<name>A0A8H6JZF9_9PEZI</name>
<sequence>MRLYLLPLTTSRTLLYSQRLNIATTNKQGLADKVSKRASKLWAGWEAKESGWQKKVVSYGNYALRRIPYEEWGLKSVPPISARRKDDELKGKEKIELVYPDTIIPTTKAESVVSTLATERDALHKKKLIWCLIGMPISAPFALVPVIPNLPFFYLVYRAWSHWRALEGGKHLRFLLDNKLLALAPSKLLNDIYTPLIPDSMSSAPPKSPAASLNGNPDAVKDDEILLSQANGQRIAKALELPELGVEIERAIWQVNHAKKAKHDEVAKKTNADASKDKENPAKPGQDEKK</sequence>